<dbReference type="EMBL" id="CAJOBA010103883">
    <property type="protein sequence ID" value="CAF4530091.1"/>
    <property type="molecule type" value="Genomic_DNA"/>
</dbReference>
<feature type="region of interest" description="Disordered" evidence="1">
    <location>
        <begin position="47"/>
        <end position="66"/>
    </location>
</feature>
<dbReference type="Proteomes" id="UP000682733">
    <property type="component" value="Unassembled WGS sequence"/>
</dbReference>
<evidence type="ECO:0000256" key="1">
    <source>
        <dbReference type="SAM" id="MobiDB-lite"/>
    </source>
</evidence>
<protein>
    <submittedName>
        <fullName evidence="2">Uncharacterized protein</fullName>
    </submittedName>
</protein>
<organism evidence="2 4">
    <name type="scientific">Didymodactylos carnosus</name>
    <dbReference type="NCBI Taxonomy" id="1234261"/>
    <lineage>
        <taxon>Eukaryota</taxon>
        <taxon>Metazoa</taxon>
        <taxon>Spiralia</taxon>
        <taxon>Gnathifera</taxon>
        <taxon>Rotifera</taxon>
        <taxon>Eurotatoria</taxon>
        <taxon>Bdelloidea</taxon>
        <taxon>Philodinida</taxon>
        <taxon>Philodinidae</taxon>
        <taxon>Didymodactylos</taxon>
    </lineage>
</organism>
<comment type="caution">
    <text evidence="2">The sequence shown here is derived from an EMBL/GenBank/DDBJ whole genome shotgun (WGS) entry which is preliminary data.</text>
</comment>
<evidence type="ECO:0000313" key="4">
    <source>
        <dbReference type="Proteomes" id="UP000677228"/>
    </source>
</evidence>
<evidence type="ECO:0000313" key="2">
    <source>
        <dbReference type="EMBL" id="CAF1665449.1"/>
    </source>
</evidence>
<reference evidence="2" key="1">
    <citation type="submission" date="2021-02" db="EMBL/GenBank/DDBJ databases">
        <authorList>
            <person name="Nowell W R."/>
        </authorList>
    </citation>
    <scope>NUCLEOTIDE SEQUENCE</scope>
</reference>
<dbReference type="Proteomes" id="UP000677228">
    <property type="component" value="Unassembled WGS sequence"/>
</dbReference>
<evidence type="ECO:0000313" key="3">
    <source>
        <dbReference type="EMBL" id="CAF4530091.1"/>
    </source>
</evidence>
<dbReference type="EMBL" id="CAJNOK010072032">
    <property type="protein sequence ID" value="CAF1665449.1"/>
    <property type="molecule type" value="Genomic_DNA"/>
</dbReference>
<name>A0A8S2GAI0_9BILA</name>
<accession>A0A8S2GAI0</accession>
<proteinExistence type="predicted"/>
<dbReference type="AlphaFoldDB" id="A0A8S2GAI0"/>
<gene>
    <name evidence="2" type="ORF">OVA965_LOCUS45486</name>
    <name evidence="3" type="ORF">TMI583_LOCUS49022</name>
</gene>
<sequence>MPSEEEQKTIKNAPMTFPTASDMEKEVVAKEEYVERDDSDMIRYLRSKDEFKDDHLRGEGNRKNRS</sequence>